<dbReference type="GO" id="GO:0005975">
    <property type="term" value="P:carbohydrate metabolic process"/>
    <property type="evidence" value="ECO:0007669"/>
    <property type="project" value="InterPro"/>
</dbReference>
<dbReference type="OrthoDB" id="9804511at2"/>
<dbReference type="InterPro" id="IPR013783">
    <property type="entry name" value="Ig-like_fold"/>
</dbReference>
<dbReference type="Gene3D" id="2.60.120.200">
    <property type="match status" value="1"/>
</dbReference>
<dbReference type="InterPro" id="IPR006558">
    <property type="entry name" value="LamG-like"/>
</dbReference>
<dbReference type="Gene3D" id="1.20.1050.60">
    <property type="entry name" value="alpha-1,2-mannosidase"/>
    <property type="match status" value="1"/>
</dbReference>
<dbReference type="PANTHER" id="PTHR12143">
    <property type="entry name" value="PEPTIDE N-GLYCANASE PNGASE -RELATED"/>
    <property type="match status" value="1"/>
</dbReference>
<dbReference type="FunFam" id="3.30.2080.10:FF:000001">
    <property type="entry name" value="Alpha-1,2-mannosidase subfamily"/>
    <property type="match status" value="1"/>
</dbReference>
<evidence type="ECO:0000256" key="2">
    <source>
        <dbReference type="ARBA" id="ARBA00023157"/>
    </source>
</evidence>
<evidence type="ECO:0000256" key="4">
    <source>
        <dbReference type="SAM" id="SignalP"/>
    </source>
</evidence>
<evidence type="ECO:0000313" key="6">
    <source>
        <dbReference type="EMBL" id="PRX41253.1"/>
    </source>
</evidence>
<dbReference type="GO" id="GO:0006516">
    <property type="term" value="P:glycoprotein catabolic process"/>
    <property type="evidence" value="ECO:0007669"/>
    <property type="project" value="TreeGrafter"/>
</dbReference>
<sequence length="1289" mass="145120">MRKIRISLIASLLLFGLCAQPFALAAETPKSGRGKEPVDYVDPFIGTDIYSEEGAMGEANTFPGAALPHGMVQLSPDTGRHIAGYMYRDKHIEGFSYTHLSGTGCWGLGSFLTMPMTGELKTTESGYRSAFRHETETATPGYYAVTLDDYGIRAEVTATTRTGFSRFTFPESENSRILFDVSHTLEDEPVSGGEVRILNNTTLVGSQVNPKPFCGGQTPYTVYFAAKFSKPFKSYGTWNGRQVSEGSNFASGNDIGAFVNYSTRQGERILVKVGISYVSEEQAMKNLNAEVPHWNFGKVRADARNIWNQKLGTIEVRDENEENKVKFYTGLYHALLGPYTFSDVDGKYMGFDNKVHTAKGYTQYHTFSLWDTFRAAHPLYNLVEPEEQNDFIKSLLANYEEGGWLPRWPMVNRYTNCMISDHAVSVIAESIMKDIGDFDRQKAYEAILKGATQLPPPEHDFNGRSGLKEYERYGYIPYDTDWGGWGSVSTTLEDAYVDWTIAQVAKKLGKEKDYRRFVERAFHYKNLYDPETGFMRPRKADGDWREPFDPREWNEFVEGNSWSYTFFVPHDVRGLMQLMGRDTFRKRLDHIFSAFIYPAWNEKFSQYWHGNEPDQHYAYLFNYAGQPWKTQKYTRKIMDELYGTGPNGIPGNEDVGQLSAWFVLSAMGFYPVAPAQATYQIGSPLFDEVIIHLPEYHYGGKDFVIKRLGHEDGPYIQTARLNGKPLRGPWFRHQDLADGGSLTFVMGPKPNKKWGSDPKDAPPSMTAENPSFVYTSLEVSKTEAEAHEPFQVKVRVKNRGGIGVKEIPLYVDGKRVQSKKAVIGPDSSETVVFTLRLYHPGKHEITIDSSSLRREVTIAPKPAAFEYSDLKVDHDGKSDHVTAEAKVQNIGSYEKTQDVDLIVDGQKAQSRPITLGPGETRTVVFHHTFDNNGEFQIRIGDTPPRKVGIPGVIGLLKPVLSLRFDEPDGDIARDDSGFGHDGTLKGNPERVPGRHGQALRLDGDDWVEVPHSDRLNASDELTLMAWVQLENPAADQKIVGKTSIGNGYVLGVQNNGLYPEVWDADSSRHTFTKGSIPAGEWVHLAVTWEKGGEMIGYINGEPIERVPTGDHPIAPNNYPLRIGISPWDSNSFPVRGMIDEVQIFQKALSQEAVQDLYRNNRFTGEHSHTTEWRDLQKPTSLKELQAVADVGERESVTAIVQVSEDGNRVLDEIEFRLESGSKSYDLSSLHPARYVRIKTVLEGESPFLDDYRITGDGISEEWKTYTHWKEGTWTPSVDPTYVKIPPKNQ</sequence>
<gene>
    <name evidence="6" type="ORF">CLV97_10719</name>
</gene>
<evidence type="ECO:0000256" key="3">
    <source>
        <dbReference type="SAM" id="MobiDB-lite"/>
    </source>
</evidence>
<dbReference type="GO" id="GO:0030246">
    <property type="term" value="F:carbohydrate binding"/>
    <property type="evidence" value="ECO:0007669"/>
    <property type="project" value="InterPro"/>
</dbReference>
<dbReference type="Gene3D" id="3.30.2080.10">
    <property type="entry name" value="GH92 mannosidase domain"/>
    <property type="match status" value="1"/>
</dbReference>
<organism evidence="6 7">
    <name type="scientific">Planifilum fimeticola</name>
    <dbReference type="NCBI Taxonomy" id="201975"/>
    <lineage>
        <taxon>Bacteria</taxon>
        <taxon>Bacillati</taxon>
        <taxon>Bacillota</taxon>
        <taxon>Bacilli</taxon>
        <taxon>Bacillales</taxon>
        <taxon>Thermoactinomycetaceae</taxon>
        <taxon>Planifilum</taxon>
    </lineage>
</organism>
<feature type="domain" description="LamG-like jellyroll fold" evidence="5">
    <location>
        <begin position="1019"/>
        <end position="1151"/>
    </location>
</feature>
<accession>A0A2T0LG60</accession>
<dbReference type="EMBL" id="PVNE01000007">
    <property type="protein sequence ID" value="PRX41253.1"/>
    <property type="molecule type" value="Genomic_DNA"/>
</dbReference>
<dbReference type="InterPro" id="IPR013320">
    <property type="entry name" value="ConA-like_dom_sf"/>
</dbReference>
<feature type="chain" id="PRO_5015605612" evidence="4">
    <location>
        <begin position="26"/>
        <end position="1289"/>
    </location>
</feature>
<reference evidence="6 7" key="1">
    <citation type="submission" date="2018-03" db="EMBL/GenBank/DDBJ databases">
        <title>Genomic Encyclopedia of Archaeal and Bacterial Type Strains, Phase II (KMG-II): from individual species to whole genera.</title>
        <authorList>
            <person name="Goeker M."/>
        </authorList>
    </citation>
    <scope>NUCLEOTIDE SEQUENCE [LARGE SCALE GENOMIC DNA]</scope>
    <source>
        <strain evidence="6 7">DSM 44946</strain>
    </source>
</reference>
<dbReference type="Pfam" id="PF13385">
    <property type="entry name" value="Laminin_G_3"/>
    <property type="match status" value="1"/>
</dbReference>
<dbReference type="RefSeq" id="WP_106344616.1">
    <property type="nucleotide sequence ID" value="NZ_PVNE01000007.1"/>
</dbReference>
<keyword evidence="2" id="KW-1015">Disulfide bond</keyword>
<feature type="signal peptide" evidence="4">
    <location>
        <begin position="1"/>
        <end position="25"/>
    </location>
</feature>
<dbReference type="InterPro" id="IPR008928">
    <property type="entry name" value="6-hairpin_glycosidase_sf"/>
</dbReference>
<dbReference type="InterPro" id="IPR050883">
    <property type="entry name" value="PNGase"/>
</dbReference>
<dbReference type="SMART" id="SM00560">
    <property type="entry name" value="LamGL"/>
    <property type="match status" value="1"/>
</dbReference>
<dbReference type="Gene3D" id="2.60.40.10">
    <property type="entry name" value="Immunoglobulins"/>
    <property type="match status" value="2"/>
</dbReference>
<keyword evidence="7" id="KW-1185">Reference proteome</keyword>
<comment type="caution">
    <text evidence="6">The sequence shown here is derived from an EMBL/GenBank/DDBJ whole genome shotgun (WGS) entry which is preliminary data.</text>
</comment>
<dbReference type="Pfam" id="PF07971">
    <property type="entry name" value="Glyco_hydro_92"/>
    <property type="match status" value="1"/>
</dbReference>
<dbReference type="GO" id="GO:0000224">
    <property type="term" value="F:peptide-N4-(N-acetyl-beta-glucosaminyl)asparagine amidase activity"/>
    <property type="evidence" value="ECO:0007669"/>
    <property type="project" value="TreeGrafter"/>
</dbReference>
<dbReference type="NCBIfam" id="TIGR01180">
    <property type="entry name" value="aman2_put"/>
    <property type="match status" value="1"/>
</dbReference>
<dbReference type="Proteomes" id="UP000237797">
    <property type="component" value="Unassembled WGS sequence"/>
</dbReference>
<dbReference type="FunFam" id="1.20.1050.60:FF:000001">
    <property type="entry name" value="Putative alpha-1,2-mannosidase"/>
    <property type="match status" value="1"/>
</dbReference>
<evidence type="ECO:0000313" key="7">
    <source>
        <dbReference type="Proteomes" id="UP000237797"/>
    </source>
</evidence>
<protein>
    <submittedName>
        <fullName evidence="6">Putative alpha-1,2-mannosidase</fullName>
    </submittedName>
</protein>
<evidence type="ECO:0000259" key="5">
    <source>
        <dbReference type="SMART" id="SM00560"/>
    </source>
</evidence>
<dbReference type="InterPro" id="IPR014718">
    <property type="entry name" value="GH-type_carb-bd"/>
</dbReference>
<dbReference type="SUPFAM" id="SSF48208">
    <property type="entry name" value="Six-hairpin glycosidases"/>
    <property type="match status" value="1"/>
</dbReference>
<dbReference type="Pfam" id="PF17678">
    <property type="entry name" value="Glyco_hydro_92N"/>
    <property type="match status" value="1"/>
</dbReference>
<name>A0A2T0LG60_9BACL</name>
<evidence type="ECO:0000256" key="1">
    <source>
        <dbReference type="ARBA" id="ARBA00022729"/>
    </source>
</evidence>
<dbReference type="SUPFAM" id="SSF49899">
    <property type="entry name" value="Concanavalin A-like lectins/glucanases"/>
    <property type="match status" value="1"/>
</dbReference>
<keyword evidence="1 4" id="KW-0732">Signal</keyword>
<dbReference type="PANTHER" id="PTHR12143:SF39">
    <property type="entry name" value="SECRETED PROTEIN"/>
    <property type="match status" value="1"/>
</dbReference>
<dbReference type="InterPro" id="IPR041371">
    <property type="entry name" value="GH92_N"/>
</dbReference>
<dbReference type="InterPro" id="IPR005887">
    <property type="entry name" value="GH92_a_mannosidase_put"/>
</dbReference>
<dbReference type="GO" id="GO:0005829">
    <property type="term" value="C:cytosol"/>
    <property type="evidence" value="ECO:0007669"/>
    <property type="project" value="TreeGrafter"/>
</dbReference>
<feature type="region of interest" description="Disordered" evidence="3">
    <location>
        <begin position="971"/>
        <end position="995"/>
    </location>
</feature>
<dbReference type="InterPro" id="IPR012939">
    <property type="entry name" value="Glyco_hydro_92"/>
</dbReference>
<dbReference type="Gene3D" id="2.70.98.10">
    <property type="match status" value="1"/>
</dbReference>
<proteinExistence type="predicted"/>
<dbReference type="Gene3D" id="1.20.1610.10">
    <property type="entry name" value="alpha-1,2-mannosidases domains"/>
    <property type="match status" value="1"/>
</dbReference>